<protein>
    <recommendedName>
        <fullName evidence="1">DDE-1 domain-containing protein</fullName>
    </recommendedName>
</protein>
<dbReference type="GO" id="GO:0005634">
    <property type="term" value="C:nucleus"/>
    <property type="evidence" value="ECO:0007669"/>
    <property type="project" value="TreeGrafter"/>
</dbReference>
<evidence type="ECO:0000259" key="1">
    <source>
        <dbReference type="Pfam" id="PF03184"/>
    </source>
</evidence>
<dbReference type="EMBL" id="BGPR01002069">
    <property type="protein sequence ID" value="GBM67201.1"/>
    <property type="molecule type" value="Genomic_DNA"/>
</dbReference>
<dbReference type="InterPro" id="IPR004875">
    <property type="entry name" value="DDE_SF_endonuclease_dom"/>
</dbReference>
<dbReference type="PANTHER" id="PTHR19303:SF74">
    <property type="entry name" value="POGO TRANSPOSABLE ELEMENT WITH KRAB DOMAIN"/>
    <property type="match status" value="1"/>
</dbReference>
<accession>A0A4Y2HPA4</accession>
<dbReference type="Pfam" id="PF03184">
    <property type="entry name" value="DDE_1"/>
    <property type="match status" value="1"/>
</dbReference>
<dbReference type="InterPro" id="IPR050863">
    <property type="entry name" value="CenT-Element_Derived"/>
</dbReference>
<organism evidence="2 3">
    <name type="scientific">Araneus ventricosus</name>
    <name type="common">Orbweaver spider</name>
    <name type="synonym">Epeira ventricosa</name>
    <dbReference type="NCBI Taxonomy" id="182803"/>
    <lineage>
        <taxon>Eukaryota</taxon>
        <taxon>Metazoa</taxon>
        <taxon>Ecdysozoa</taxon>
        <taxon>Arthropoda</taxon>
        <taxon>Chelicerata</taxon>
        <taxon>Arachnida</taxon>
        <taxon>Araneae</taxon>
        <taxon>Araneomorphae</taxon>
        <taxon>Entelegynae</taxon>
        <taxon>Araneoidea</taxon>
        <taxon>Araneidae</taxon>
        <taxon>Araneus</taxon>
    </lineage>
</organism>
<gene>
    <name evidence="2" type="ORF">AVEN_160797_1</name>
</gene>
<dbReference type="Proteomes" id="UP000499080">
    <property type="component" value="Unassembled WGS sequence"/>
</dbReference>
<proteinExistence type="predicted"/>
<evidence type="ECO:0000313" key="2">
    <source>
        <dbReference type="EMBL" id="GBM67201.1"/>
    </source>
</evidence>
<name>A0A4Y2HPA4_ARAVE</name>
<dbReference type="AlphaFoldDB" id="A0A4Y2HPA4"/>
<feature type="domain" description="DDE-1" evidence="1">
    <location>
        <begin position="184"/>
        <end position="304"/>
    </location>
</feature>
<comment type="caution">
    <text evidence="2">The sequence shown here is derived from an EMBL/GenBank/DDBJ whole genome shotgun (WGS) entry which is preliminary data.</text>
</comment>
<reference evidence="2 3" key="1">
    <citation type="journal article" date="2019" name="Sci. Rep.">
        <title>Orb-weaving spider Araneus ventricosus genome elucidates the spidroin gene catalogue.</title>
        <authorList>
            <person name="Kono N."/>
            <person name="Nakamura H."/>
            <person name="Ohtoshi R."/>
            <person name="Moran D.A.P."/>
            <person name="Shinohara A."/>
            <person name="Yoshida Y."/>
            <person name="Fujiwara M."/>
            <person name="Mori M."/>
            <person name="Tomita M."/>
            <person name="Arakawa K."/>
        </authorList>
    </citation>
    <scope>NUCLEOTIDE SEQUENCE [LARGE SCALE GENOMIC DNA]</scope>
</reference>
<keyword evidence="3" id="KW-1185">Reference proteome</keyword>
<sequence>METCRLPDMPSNICALINRFFFYSFFGNLGPENEERLLKHLQRLCDAGFCPDQTPVRRLAYGFALQIDHKFNNENKVGGYDWFGFLLRRCPDFSIRKAESLSVERVRGLAREAAEKFYDVLDEEIKNHDLQDKPQNIFNVDETGVQLINKVGKVVAKKGSNVVSKVSTAERGEIISMEARCSVEGRFLPPILIFKGKNFKQEFQDGLPPRSMVYMNPKSAYINSKIVYNWLQLHFLLRKAPGHNILILDGHCSHVSSILLLELTDRNEVSLFCLPPYTTHALQPLDKSFFGPFKTFFKRSSNTWVEQHVGLKLSR</sequence>
<dbReference type="OrthoDB" id="6433005at2759"/>
<dbReference type="PANTHER" id="PTHR19303">
    <property type="entry name" value="TRANSPOSON"/>
    <property type="match status" value="1"/>
</dbReference>
<dbReference type="GO" id="GO:0003677">
    <property type="term" value="F:DNA binding"/>
    <property type="evidence" value="ECO:0007669"/>
    <property type="project" value="TreeGrafter"/>
</dbReference>
<evidence type="ECO:0000313" key="3">
    <source>
        <dbReference type="Proteomes" id="UP000499080"/>
    </source>
</evidence>